<gene>
    <name evidence="1" type="ORF">J2Z69_001586</name>
</gene>
<name>A0ABS4JFR9_9BACL</name>
<organism evidence="1 2">
    <name type="scientific">Paenibacillus shirakamiensis</name>
    <dbReference type="NCBI Taxonomy" id="1265935"/>
    <lineage>
        <taxon>Bacteria</taxon>
        <taxon>Bacillati</taxon>
        <taxon>Bacillota</taxon>
        <taxon>Bacilli</taxon>
        <taxon>Bacillales</taxon>
        <taxon>Paenibacillaceae</taxon>
        <taxon>Paenibacillus</taxon>
    </lineage>
</organism>
<dbReference type="EMBL" id="JAGGLD010000002">
    <property type="protein sequence ID" value="MBP2000555.1"/>
    <property type="molecule type" value="Genomic_DNA"/>
</dbReference>
<comment type="caution">
    <text evidence="1">The sequence shown here is derived from an EMBL/GenBank/DDBJ whole genome shotgun (WGS) entry which is preliminary data.</text>
</comment>
<reference evidence="1 2" key="1">
    <citation type="submission" date="2021-03" db="EMBL/GenBank/DDBJ databases">
        <title>Genomic Encyclopedia of Type Strains, Phase IV (KMG-IV): sequencing the most valuable type-strain genomes for metagenomic binning, comparative biology and taxonomic classification.</title>
        <authorList>
            <person name="Goeker M."/>
        </authorList>
    </citation>
    <scope>NUCLEOTIDE SEQUENCE [LARGE SCALE GENOMIC DNA]</scope>
    <source>
        <strain evidence="1 2">DSM 26806</strain>
    </source>
</reference>
<proteinExistence type="predicted"/>
<sequence length="198" mass="22283">MPVIMWILILFLFFGLYLYQTAMLQQASAVAAERAAYNWDNSHKDSKSGSVPLGIYDGLYWRLKDDSMISALFGWAGAKGGSQIPLPASPSSEDLATTKLLRIGSLVPENLKGTMDYQHQFMNRRVTVSLQRVVHLAPLERFLHRDMQQAASSSAYVVEPMEWIRNVNITRYYGAKFKQGEDGFSPQKAGQALQRFGK</sequence>
<dbReference type="Proteomes" id="UP001519288">
    <property type="component" value="Unassembled WGS sequence"/>
</dbReference>
<keyword evidence="2" id="KW-1185">Reference proteome</keyword>
<accession>A0ABS4JFR9</accession>
<protein>
    <recommendedName>
        <fullName evidence="3">Pilus assembly protein</fullName>
    </recommendedName>
</protein>
<evidence type="ECO:0000313" key="2">
    <source>
        <dbReference type="Proteomes" id="UP001519288"/>
    </source>
</evidence>
<evidence type="ECO:0000313" key="1">
    <source>
        <dbReference type="EMBL" id="MBP2000555.1"/>
    </source>
</evidence>
<evidence type="ECO:0008006" key="3">
    <source>
        <dbReference type="Google" id="ProtNLM"/>
    </source>
</evidence>